<dbReference type="SUPFAM" id="SSF52540">
    <property type="entry name" value="P-loop containing nucleoside triphosphate hydrolases"/>
    <property type="match status" value="1"/>
</dbReference>
<dbReference type="AlphaFoldDB" id="A0AB39CJB5"/>
<reference evidence="1" key="1">
    <citation type="submission" date="2024-05" db="EMBL/GenBank/DDBJ databases">
        <authorList>
            <person name="Luo Y.-C."/>
            <person name="Nicholds J."/>
            <person name="Mortimer T."/>
            <person name="Maboni G."/>
        </authorList>
    </citation>
    <scope>NUCLEOTIDE SEQUENCE</scope>
    <source>
        <strain evidence="1">153920</strain>
    </source>
</reference>
<dbReference type="Pfam" id="PF05621">
    <property type="entry name" value="TniB"/>
    <property type="match status" value="1"/>
</dbReference>
<dbReference type="EMBL" id="CP158252">
    <property type="protein sequence ID" value="XDJ41999.1"/>
    <property type="molecule type" value="Genomic_DNA"/>
</dbReference>
<name>A0AB39CJB5_9BURK</name>
<dbReference type="PANTHER" id="PTHR35894">
    <property type="entry name" value="GENERAL SECRETION PATHWAY PROTEIN A-RELATED"/>
    <property type="match status" value="1"/>
</dbReference>
<organism evidence="1">
    <name type="scientific">Castellaniella ginsengisoli</name>
    <dbReference type="NCBI Taxonomy" id="546114"/>
    <lineage>
        <taxon>Bacteria</taxon>
        <taxon>Pseudomonadati</taxon>
        <taxon>Pseudomonadota</taxon>
        <taxon>Betaproteobacteria</taxon>
        <taxon>Burkholderiales</taxon>
        <taxon>Alcaligenaceae</taxon>
        <taxon>Castellaniella</taxon>
    </lineage>
</organism>
<protein>
    <submittedName>
        <fullName evidence="1">TniB family NTP-binding protein</fullName>
    </submittedName>
</protein>
<dbReference type="InterPro" id="IPR027417">
    <property type="entry name" value="P-loop_NTPase"/>
</dbReference>
<evidence type="ECO:0000313" key="1">
    <source>
        <dbReference type="EMBL" id="XDJ41999.1"/>
    </source>
</evidence>
<gene>
    <name evidence="1" type="ORF">ABRY99_00010</name>
</gene>
<proteinExistence type="predicted"/>
<dbReference type="PANTHER" id="PTHR35894:SF1">
    <property type="entry name" value="PHOSPHORIBULOKINASE _ URIDINE KINASE FAMILY"/>
    <property type="match status" value="1"/>
</dbReference>
<sequence length="291" mass="31747">MPYTEKALTAGRQLADVIVQHAAFRDALDLIANALDMGNAVGLFAGVRVIAPSGSGKSLLIDCLQRNIIDSPYLTEPLSVIRTELKESPSVSQIQGGLLDNFGYGLTGRGRATSNNNEVHAVLVEAMRAHKVQLVVLDEFQHIFSPASEKVSTHVLDWLKRLMNISRVPVVLVGSKLMDRLEGTDRQLTSRIPSVIRLPAFQCDARWVGFLKAFAKESVAVDLSPIVGPQIALHLFRVTQGVPRELKRLLVQAVMMAIDADEKSIAPARLHAAYAIVYGPDKAAEDPFHVS</sequence>
<dbReference type="InterPro" id="IPR052026">
    <property type="entry name" value="ExeA_AAA_ATPase_DNA-bind"/>
</dbReference>
<dbReference type="InterPro" id="IPR008868">
    <property type="entry name" value="TniB"/>
</dbReference>
<dbReference type="RefSeq" id="WP_368643437.1">
    <property type="nucleotide sequence ID" value="NZ_CP158252.1"/>
</dbReference>
<accession>A0AB39CJB5</accession>
<dbReference type="Gene3D" id="3.40.50.300">
    <property type="entry name" value="P-loop containing nucleotide triphosphate hydrolases"/>
    <property type="match status" value="1"/>
</dbReference>